<organism evidence="2 3">
    <name type="scientific">Papaver somniferum</name>
    <name type="common">Opium poppy</name>
    <dbReference type="NCBI Taxonomy" id="3469"/>
    <lineage>
        <taxon>Eukaryota</taxon>
        <taxon>Viridiplantae</taxon>
        <taxon>Streptophyta</taxon>
        <taxon>Embryophyta</taxon>
        <taxon>Tracheophyta</taxon>
        <taxon>Spermatophyta</taxon>
        <taxon>Magnoliopsida</taxon>
        <taxon>Ranunculales</taxon>
        <taxon>Papaveraceae</taxon>
        <taxon>Papaveroideae</taxon>
        <taxon>Papaver</taxon>
    </lineage>
</organism>
<gene>
    <name evidence="2" type="ORF">C5167_005565</name>
</gene>
<dbReference type="PANTHER" id="PTHR15907">
    <property type="entry name" value="DUF614 FAMILY PROTEIN-RELATED"/>
    <property type="match status" value="1"/>
</dbReference>
<sequence>MSYSTPPPRVPIVDSQFQKSPMSFQNQPRPQPQPQPLVPWSTGLCGCLDDCSSCCLTCWCPCITFGRTSEILDRGSSSCGCNGTMYTLIAVLGCTWIYSCQYRAKFRKTYNLEGNCCTDCLTHFCCQSCALCQEYRELKNKGFDMSLGWHGNMTSGRGRNVALTPPAASCGANGALYALIGVFTGCSWIYSCMYRTKFRQLYNLEGSSCNDCLTHFCCTPCALCQEYRELKNKGFDVPLGWHGNMERDTGVVATAPPSAYGNMNR</sequence>
<keyword evidence="1" id="KW-1133">Transmembrane helix</keyword>
<dbReference type="AlphaFoldDB" id="A0A4Y7JCL3"/>
<dbReference type="Pfam" id="PF04749">
    <property type="entry name" value="PLAC8"/>
    <property type="match status" value="2"/>
</dbReference>
<accession>A0A4Y7JCL3</accession>
<protein>
    <submittedName>
        <fullName evidence="2">Uncharacterized protein</fullName>
    </submittedName>
</protein>
<dbReference type="Gramene" id="RZC58266">
    <property type="protein sequence ID" value="RZC58266"/>
    <property type="gene ID" value="C5167_005565"/>
</dbReference>
<dbReference type="Proteomes" id="UP000316621">
    <property type="component" value="Chromosome 4"/>
</dbReference>
<keyword evidence="3" id="KW-1185">Reference proteome</keyword>
<dbReference type="InterPro" id="IPR006461">
    <property type="entry name" value="PLAC_motif_containing"/>
</dbReference>
<dbReference type="NCBIfam" id="TIGR01571">
    <property type="entry name" value="A_thal_Cys_rich"/>
    <property type="match status" value="2"/>
</dbReference>
<dbReference type="OMA" id="ESIIPIG"/>
<dbReference type="STRING" id="3469.A0A4Y7JCL3"/>
<evidence type="ECO:0000256" key="1">
    <source>
        <dbReference type="SAM" id="Phobius"/>
    </source>
</evidence>
<evidence type="ECO:0000313" key="3">
    <source>
        <dbReference type="Proteomes" id="UP000316621"/>
    </source>
</evidence>
<reference evidence="2 3" key="1">
    <citation type="journal article" date="2018" name="Science">
        <title>The opium poppy genome and morphinan production.</title>
        <authorList>
            <person name="Guo L."/>
            <person name="Winzer T."/>
            <person name="Yang X."/>
            <person name="Li Y."/>
            <person name="Ning Z."/>
            <person name="He Z."/>
            <person name="Teodor R."/>
            <person name="Lu Y."/>
            <person name="Bowser T.A."/>
            <person name="Graham I.A."/>
            <person name="Ye K."/>
        </authorList>
    </citation>
    <scope>NUCLEOTIDE SEQUENCE [LARGE SCALE GENOMIC DNA]</scope>
    <source>
        <strain evidence="3">cv. HN1</strain>
        <tissue evidence="2">Leaves</tissue>
    </source>
</reference>
<proteinExistence type="predicted"/>
<dbReference type="EMBL" id="CM010718">
    <property type="protein sequence ID" value="RZC58266.1"/>
    <property type="molecule type" value="Genomic_DNA"/>
</dbReference>
<name>A0A4Y7JCL3_PAPSO</name>
<keyword evidence="1" id="KW-0472">Membrane</keyword>
<keyword evidence="1" id="KW-0812">Transmembrane</keyword>
<evidence type="ECO:0000313" key="2">
    <source>
        <dbReference type="EMBL" id="RZC58266.1"/>
    </source>
</evidence>
<feature type="transmembrane region" description="Helical" evidence="1">
    <location>
        <begin position="174"/>
        <end position="193"/>
    </location>
</feature>